<proteinExistence type="predicted"/>
<evidence type="ECO:0000313" key="2">
    <source>
        <dbReference type="Proteomes" id="UP000655830"/>
    </source>
</evidence>
<dbReference type="Proteomes" id="UP000655830">
    <property type="component" value="Unassembled WGS sequence"/>
</dbReference>
<dbReference type="RefSeq" id="WP_249334893.1">
    <property type="nucleotide sequence ID" value="NZ_JACRSY010000143.1"/>
</dbReference>
<dbReference type="AlphaFoldDB" id="A0A926ENU4"/>
<dbReference type="EMBL" id="JACRSY010000143">
    <property type="protein sequence ID" value="MBC8581835.1"/>
    <property type="molecule type" value="Genomic_DNA"/>
</dbReference>
<organism evidence="1 2">
    <name type="scientific">Zhenhengia yiwuensis</name>
    <dbReference type="NCBI Taxonomy" id="2763666"/>
    <lineage>
        <taxon>Bacteria</taxon>
        <taxon>Bacillati</taxon>
        <taxon>Bacillota</taxon>
        <taxon>Clostridia</taxon>
        <taxon>Lachnospirales</taxon>
        <taxon>Lachnospiraceae</taxon>
        <taxon>Zhenhengia</taxon>
    </lineage>
</organism>
<reference evidence="1" key="1">
    <citation type="submission" date="2020-08" db="EMBL/GenBank/DDBJ databases">
        <title>Genome public.</title>
        <authorList>
            <person name="Liu C."/>
            <person name="Sun Q."/>
        </authorList>
    </citation>
    <scope>NUCLEOTIDE SEQUENCE</scope>
    <source>
        <strain evidence="1">NSJ-12</strain>
    </source>
</reference>
<protein>
    <submittedName>
        <fullName evidence="1">Uncharacterized protein</fullName>
    </submittedName>
</protein>
<name>A0A926ENU4_9FIRM</name>
<accession>A0A926ENU4</accession>
<feature type="non-terminal residue" evidence="1">
    <location>
        <position position="116"/>
    </location>
</feature>
<sequence length="116" mass="13403">MKDFYLVIKAKVEAGQYKLEDMLSDLQLAYEKDRITLEQHEELAELAKVRVDMEYEGNKHATSYDLDQDVTISDHDLSIVDLYEMVLMSSTSTQQAKFSARNIEMGRSISNSYVRL</sequence>
<evidence type="ECO:0000313" key="1">
    <source>
        <dbReference type="EMBL" id="MBC8581835.1"/>
    </source>
</evidence>
<gene>
    <name evidence="1" type="ORF">H8718_20465</name>
</gene>
<keyword evidence="2" id="KW-1185">Reference proteome</keyword>
<comment type="caution">
    <text evidence="1">The sequence shown here is derived from an EMBL/GenBank/DDBJ whole genome shotgun (WGS) entry which is preliminary data.</text>
</comment>